<name>A0A1H2MB48_9PSED</name>
<dbReference type="STRING" id="46679.SAMN05216202_1352"/>
<protein>
    <submittedName>
        <fullName evidence="1">Uncharacterized protein</fullName>
    </submittedName>
</protein>
<evidence type="ECO:0000313" key="2">
    <source>
        <dbReference type="Proteomes" id="UP000198600"/>
    </source>
</evidence>
<organism evidence="1 2">
    <name type="scientific">Pseudomonas mucidolens</name>
    <dbReference type="NCBI Taxonomy" id="46679"/>
    <lineage>
        <taxon>Bacteria</taxon>
        <taxon>Pseudomonadati</taxon>
        <taxon>Pseudomonadota</taxon>
        <taxon>Gammaproteobacteria</taxon>
        <taxon>Pseudomonadales</taxon>
        <taxon>Pseudomonadaceae</taxon>
        <taxon>Pseudomonas</taxon>
    </lineage>
</organism>
<keyword evidence="2" id="KW-1185">Reference proteome</keyword>
<evidence type="ECO:0000313" key="1">
    <source>
        <dbReference type="EMBL" id="SDU90324.1"/>
    </source>
</evidence>
<gene>
    <name evidence="1" type="ORF">SAMN05216202_1352</name>
</gene>
<sequence length="37" mass="4193">MLPSGVAGGGRSSRLNEVLKNYMHECIKSHFFPLFLR</sequence>
<dbReference type="EMBL" id="LT629802">
    <property type="protein sequence ID" value="SDU90324.1"/>
    <property type="molecule type" value="Genomic_DNA"/>
</dbReference>
<dbReference type="Proteomes" id="UP000198600">
    <property type="component" value="Chromosome I"/>
</dbReference>
<proteinExistence type="predicted"/>
<reference evidence="2" key="1">
    <citation type="submission" date="2016-10" db="EMBL/GenBank/DDBJ databases">
        <authorList>
            <person name="Varghese N."/>
            <person name="Submissions S."/>
        </authorList>
    </citation>
    <scope>NUCLEOTIDE SEQUENCE [LARGE SCALE GENOMIC DNA]</scope>
    <source>
        <strain evidence="2">LMG 2223</strain>
    </source>
</reference>
<accession>A0A1H2MB48</accession>
<dbReference type="AlphaFoldDB" id="A0A1H2MB48"/>